<dbReference type="PANTHER" id="PTHR32046:SF14">
    <property type="match status" value="1"/>
</dbReference>
<accession>A0AA88XWZ3</accession>
<feature type="region of interest" description="Disordered" evidence="1">
    <location>
        <begin position="1"/>
        <end position="22"/>
    </location>
</feature>
<evidence type="ECO:0000313" key="3">
    <source>
        <dbReference type="Proteomes" id="UP001186944"/>
    </source>
</evidence>
<evidence type="ECO:0000256" key="1">
    <source>
        <dbReference type="SAM" id="MobiDB-lite"/>
    </source>
</evidence>
<protein>
    <recommendedName>
        <fullName evidence="4">AIG1-type G domain-containing protein</fullName>
    </recommendedName>
</protein>
<evidence type="ECO:0008006" key="4">
    <source>
        <dbReference type="Google" id="ProtNLM"/>
    </source>
</evidence>
<name>A0AA88XWZ3_PINIB</name>
<comment type="caution">
    <text evidence="2">The sequence shown here is derived from an EMBL/GenBank/DDBJ whole genome shotgun (WGS) entry which is preliminary data.</text>
</comment>
<dbReference type="Proteomes" id="UP001186944">
    <property type="component" value="Unassembled WGS sequence"/>
</dbReference>
<reference evidence="2" key="1">
    <citation type="submission" date="2019-08" db="EMBL/GenBank/DDBJ databases">
        <title>The improved chromosome-level genome for the pearl oyster Pinctada fucata martensii using PacBio sequencing and Hi-C.</title>
        <authorList>
            <person name="Zheng Z."/>
        </authorList>
    </citation>
    <scope>NUCLEOTIDE SEQUENCE</scope>
    <source>
        <strain evidence="2">ZZ-2019</strain>
        <tissue evidence="2">Adductor muscle</tissue>
    </source>
</reference>
<dbReference type="AlphaFoldDB" id="A0AA88XWZ3"/>
<organism evidence="2 3">
    <name type="scientific">Pinctada imbricata</name>
    <name type="common">Atlantic pearl-oyster</name>
    <name type="synonym">Pinctada martensii</name>
    <dbReference type="NCBI Taxonomy" id="66713"/>
    <lineage>
        <taxon>Eukaryota</taxon>
        <taxon>Metazoa</taxon>
        <taxon>Spiralia</taxon>
        <taxon>Lophotrochozoa</taxon>
        <taxon>Mollusca</taxon>
        <taxon>Bivalvia</taxon>
        <taxon>Autobranchia</taxon>
        <taxon>Pteriomorphia</taxon>
        <taxon>Pterioida</taxon>
        <taxon>Pterioidea</taxon>
        <taxon>Pteriidae</taxon>
        <taxon>Pinctada</taxon>
    </lineage>
</organism>
<dbReference type="EMBL" id="VSWD01000013">
    <property type="protein sequence ID" value="KAK3084687.1"/>
    <property type="molecule type" value="Genomic_DNA"/>
</dbReference>
<proteinExistence type="predicted"/>
<dbReference type="InterPro" id="IPR027417">
    <property type="entry name" value="P-loop_NTPase"/>
</dbReference>
<sequence>MTDDDDDADGRRMQHYDNSSLEPMAQVRPRQTDWITIYALHPSKESAFPFVFNLIDTPGLGRTKRMNNDEALITSIEVLLKHVEKIDVVGFVVKSSDSRLSVSQRLLFDSFLNLFGDTISENMCALITFCDSQTPPVVNAMRSFHRALPSNNCFCFNNGSLFSKENKESNREAFWKTGKVQFDLLLEYLSTVMSQTVVLTSKQLKVRKGITYEIQRLEQVFLKIICLADNVFKKEHTIQQQKDTEQFEVETEVMESILRPVSYQNQKVMTCTRCHKTCCKNCSITKDYNRKFCPVFGSNGYCKMCRPKQCHYFEHTNTNGIMEFIPVKRKTVFKVLEMERQHVKRQLHQERQKLILSLLVILEEITNEHNALQKKARHPVTLTTLEQINNMIEITSTDSQLYPSGTRHILHTLKAELDCQQEAISSMRADDVIKELDELYKLCTY</sequence>
<keyword evidence="3" id="KW-1185">Reference proteome</keyword>
<dbReference type="Gene3D" id="3.40.50.300">
    <property type="entry name" value="P-loop containing nucleotide triphosphate hydrolases"/>
    <property type="match status" value="1"/>
</dbReference>
<evidence type="ECO:0000313" key="2">
    <source>
        <dbReference type="EMBL" id="KAK3084687.1"/>
    </source>
</evidence>
<dbReference type="PANTHER" id="PTHR32046">
    <property type="entry name" value="G DOMAIN-CONTAINING PROTEIN"/>
    <property type="match status" value="1"/>
</dbReference>
<dbReference type="SUPFAM" id="SSF52540">
    <property type="entry name" value="P-loop containing nucleoside triphosphate hydrolases"/>
    <property type="match status" value="1"/>
</dbReference>
<gene>
    <name evidence="2" type="ORF">FSP39_017438</name>
</gene>